<dbReference type="Pfam" id="PF11611">
    <property type="entry name" value="DUF4352"/>
    <property type="match status" value="1"/>
</dbReference>
<evidence type="ECO:0000259" key="1">
    <source>
        <dbReference type="Pfam" id="PF11611"/>
    </source>
</evidence>
<dbReference type="AlphaFoldDB" id="A0A4U8VW48"/>
<evidence type="ECO:0000313" key="2">
    <source>
        <dbReference type="EMBL" id="VFA96619.1"/>
    </source>
</evidence>
<protein>
    <submittedName>
        <fullName evidence="2">Telomeric repeat-binding factor 2</fullName>
    </submittedName>
</protein>
<organism evidence="2 3">
    <name type="scientific">Nocardia cyriacigeorgica</name>
    <dbReference type="NCBI Taxonomy" id="135487"/>
    <lineage>
        <taxon>Bacteria</taxon>
        <taxon>Bacillati</taxon>
        <taxon>Actinomycetota</taxon>
        <taxon>Actinomycetes</taxon>
        <taxon>Mycobacteriales</taxon>
        <taxon>Nocardiaceae</taxon>
        <taxon>Nocardia</taxon>
    </lineage>
</organism>
<evidence type="ECO:0000313" key="3">
    <source>
        <dbReference type="Proteomes" id="UP000290439"/>
    </source>
</evidence>
<reference evidence="2 3" key="1">
    <citation type="submission" date="2019-02" db="EMBL/GenBank/DDBJ databases">
        <authorList>
            <consortium name="Pathogen Informatics"/>
        </authorList>
    </citation>
    <scope>NUCLEOTIDE SEQUENCE [LARGE SCALE GENOMIC DNA]</scope>
    <source>
        <strain evidence="2 3">3012STDY6756504</strain>
    </source>
</reference>
<gene>
    <name evidence="2" type="ORF">NCTC10797_00373</name>
</gene>
<accession>A0A4U8VW48</accession>
<dbReference type="EMBL" id="LR215973">
    <property type="protein sequence ID" value="VFA96619.1"/>
    <property type="molecule type" value="Genomic_DNA"/>
</dbReference>
<name>A0A4U8VW48_9NOCA</name>
<proteinExistence type="predicted"/>
<dbReference type="Proteomes" id="UP000290439">
    <property type="component" value="Chromosome"/>
</dbReference>
<dbReference type="InterPro" id="IPR029051">
    <property type="entry name" value="DUF4352"/>
</dbReference>
<feature type="domain" description="DUF4352" evidence="1">
    <location>
        <begin position="5"/>
        <end position="48"/>
    </location>
</feature>
<sequence>MAEINVNDHLSTPINPGNSVDVTIVFDVPVDTVPAALELHDSMFSGGAKVALR</sequence>